<comment type="caution">
    <text evidence="2">The sequence shown here is derived from an EMBL/GenBank/DDBJ whole genome shotgun (WGS) entry which is preliminary data.</text>
</comment>
<gene>
    <name evidence="2" type="primary">Acey_s0039.g11</name>
    <name evidence="2" type="ORF">Y032_0039g11</name>
</gene>
<reference evidence="3" key="1">
    <citation type="journal article" date="2015" name="Nat. Genet.">
        <title>The genome and transcriptome of the zoonotic hookworm Ancylostoma ceylanicum identify infection-specific gene families.</title>
        <authorList>
            <person name="Schwarz E.M."/>
            <person name="Hu Y."/>
            <person name="Antoshechkin I."/>
            <person name="Miller M.M."/>
            <person name="Sternberg P.W."/>
            <person name="Aroian R.V."/>
        </authorList>
    </citation>
    <scope>NUCLEOTIDE SEQUENCE</scope>
    <source>
        <strain evidence="3">HY135</strain>
    </source>
</reference>
<proteinExistence type="predicted"/>
<accession>A0A016UJG6</accession>
<evidence type="ECO:0000256" key="1">
    <source>
        <dbReference type="SAM" id="SignalP"/>
    </source>
</evidence>
<dbReference type="EMBL" id="JARK01001375">
    <property type="protein sequence ID" value="EYC14698.1"/>
    <property type="molecule type" value="Genomic_DNA"/>
</dbReference>
<keyword evidence="1" id="KW-0732">Signal</keyword>
<feature type="chain" id="PRO_5001489385" description="Secreted protein" evidence="1">
    <location>
        <begin position="23"/>
        <end position="86"/>
    </location>
</feature>
<evidence type="ECO:0008006" key="4">
    <source>
        <dbReference type="Google" id="ProtNLM"/>
    </source>
</evidence>
<evidence type="ECO:0000313" key="2">
    <source>
        <dbReference type="EMBL" id="EYC14698.1"/>
    </source>
</evidence>
<organism evidence="2 3">
    <name type="scientific">Ancylostoma ceylanicum</name>
    <dbReference type="NCBI Taxonomy" id="53326"/>
    <lineage>
        <taxon>Eukaryota</taxon>
        <taxon>Metazoa</taxon>
        <taxon>Ecdysozoa</taxon>
        <taxon>Nematoda</taxon>
        <taxon>Chromadorea</taxon>
        <taxon>Rhabditida</taxon>
        <taxon>Rhabditina</taxon>
        <taxon>Rhabditomorpha</taxon>
        <taxon>Strongyloidea</taxon>
        <taxon>Ancylostomatidae</taxon>
        <taxon>Ancylostomatinae</taxon>
        <taxon>Ancylostoma</taxon>
    </lineage>
</organism>
<name>A0A016UJG6_9BILA</name>
<evidence type="ECO:0000313" key="3">
    <source>
        <dbReference type="Proteomes" id="UP000024635"/>
    </source>
</evidence>
<keyword evidence="3" id="KW-1185">Reference proteome</keyword>
<dbReference type="AlphaFoldDB" id="A0A016UJG6"/>
<protein>
    <recommendedName>
        <fullName evidence="4">Secreted protein</fullName>
    </recommendedName>
</protein>
<dbReference type="Proteomes" id="UP000024635">
    <property type="component" value="Unassembled WGS sequence"/>
</dbReference>
<feature type="signal peptide" evidence="1">
    <location>
        <begin position="1"/>
        <end position="22"/>
    </location>
</feature>
<sequence>MHILLSFLSFFFFSSILHPGGSVPFPHPPPIESEGFRQARSKSEDRVRLFLRVFYPCFTGNINRNCLSVLMAAPHHSLRGVRQEEP</sequence>